<evidence type="ECO:0000313" key="2">
    <source>
        <dbReference type="EMBL" id="KAL2041624.1"/>
    </source>
</evidence>
<feature type="compositionally biased region" description="Basic and acidic residues" evidence="1">
    <location>
        <begin position="413"/>
        <end position="434"/>
    </location>
</feature>
<accession>A0ABR4A6T3</accession>
<comment type="caution">
    <text evidence="2">The sequence shown here is derived from an EMBL/GenBank/DDBJ whole genome shotgun (WGS) entry which is preliminary data.</text>
</comment>
<name>A0ABR4A6T3_9LECA</name>
<feature type="region of interest" description="Disordered" evidence="1">
    <location>
        <begin position="319"/>
        <end position="341"/>
    </location>
</feature>
<feature type="compositionally biased region" description="Polar residues" evidence="1">
    <location>
        <begin position="381"/>
        <end position="398"/>
    </location>
</feature>
<proteinExistence type="predicted"/>
<dbReference type="EMBL" id="JBEFKJ010000016">
    <property type="protein sequence ID" value="KAL2041624.1"/>
    <property type="molecule type" value="Genomic_DNA"/>
</dbReference>
<gene>
    <name evidence="2" type="ORF">N7G274_005408</name>
</gene>
<feature type="region of interest" description="Disordered" evidence="1">
    <location>
        <begin position="1"/>
        <end position="27"/>
    </location>
</feature>
<organism evidence="2 3">
    <name type="scientific">Stereocaulon virgatum</name>
    <dbReference type="NCBI Taxonomy" id="373712"/>
    <lineage>
        <taxon>Eukaryota</taxon>
        <taxon>Fungi</taxon>
        <taxon>Dikarya</taxon>
        <taxon>Ascomycota</taxon>
        <taxon>Pezizomycotina</taxon>
        <taxon>Lecanoromycetes</taxon>
        <taxon>OSLEUM clade</taxon>
        <taxon>Lecanoromycetidae</taxon>
        <taxon>Lecanorales</taxon>
        <taxon>Lecanorineae</taxon>
        <taxon>Stereocaulaceae</taxon>
        <taxon>Stereocaulon</taxon>
    </lineage>
</organism>
<sequence length="441" mass="48951">MMTTTSLPPSRSPSTEAPRIPRRGWRPEISWPIPGTFELIAGNTIFNAAVPVVQAPRPTISRPISGSFVHLTGNTNVNAATPIVQAPKPTISNPSHNISLDTSNNNDGDMATHPSQGQEAVNRINTKRTMPSVPGLPSFWSDNMNRAIAHMQGESIDYEKMVPRLKAWFPQLTNEVITGPSLEKQCLMLELMHNDYFKEASFERVKRLKAAGIPVDEYDESKYPIEAPKMKSDLELFGDDSPMTGALALGATTEDYDNDPYAPKFGKMSVNDKKLNDKKGKLQPDPAVKAESDERKACMFGTKMTPLSVKRALRRYKSGDFGEGGRGPRKETGVPIQVPGTEDMEGDIRAEFNAMNTHHVPEGDPSYPISNQHSGKDTIKPSRSTNSYPLADMSNNRFSPPRTLPASPGMEAALERRRLRDEERRRLRDEERRQGGNFHGK</sequence>
<protein>
    <submittedName>
        <fullName evidence="2">Uncharacterized protein</fullName>
    </submittedName>
</protein>
<feature type="compositionally biased region" description="Low complexity" evidence="1">
    <location>
        <begin position="1"/>
        <end position="15"/>
    </location>
</feature>
<evidence type="ECO:0000313" key="3">
    <source>
        <dbReference type="Proteomes" id="UP001590950"/>
    </source>
</evidence>
<keyword evidence="3" id="KW-1185">Reference proteome</keyword>
<dbReference type="Proteomes" id="UP001590950">
    <property type="component" value="Unassembled WGS sequence"/>
</dbReference>
<feature type="compositionally biased region" description="Basic and acidic residues" evidence="1">
    <location>
        <begin position="270"/>
        <end position="290"/>
    </location>
</feature>
<feature type="region of interest" description="Disordered" evidence="1">
    <location>
        <begin position="267"/>
        <end position="290"/>
    </location>
</feature>
<evidence type="ECO:0000256" key="1">
    <source>
        <dbReference type="SAM" id="MobiDB-lite"/>
    </source>
</evidence>
<reference evidence="2 3" key="1">
    <citation type="submission" date="2024-09" db="EMBL/GenBank/DDBJ databases">
        <title>Rethinking Asexuality: The Enigmatic Case of Functional Sexual Genes in Lepraria (Stereocaulaceae).</title>
        <authorList>
            <person name="Doellman M."/>
            <person name="Sun Y."/>
            <person name="Barcenas-Pena A."/>
            <person name="Lumbsch H.T."/>
            <person name="Grewe F."/>
        </authorList>
    </citation>
    <scope>NUCLEOTIDE SEQUENCE [LARGE SCALE GENOMIC DNA]</scope>
    <source>
        <strain evidence="2 3">Mercado 3170</strain>
    </source>
</reference>
<feature type="region of interest" description="Disordered" evidence="1">
    <location>
        <begin position="357"/>
        <end position="441"/>
    </location>
</feature>